<organism evidence="1 2">
    <name type="scientific">Helianthus annuus</name>
    <name type="common">Common sunflower</name>
    <dbReference type="NCBI Taxonomy" id="4232"/>
    <lineage>
        <taxon>Eukaryota</taxon>
        <taxon>Viridiplantae</taxon>
        <taxon>Streptophyta</taxon>
        <taxon>Embryophyta</taxon>
        <taxon>Tracheophyta</taxon>
        <taxon>Spermatophyta</taxon>
        <taxon>Magnoliopsida</taxon>
        <taxon>eudicotyledons</taxon>
        <taxon>Gunneridae</taxon>
        <taxon>Pentapetalae</taxon>
        <taxon>asterids</taxon>
        <taxon>campanulids</taxon>
        <taxon>Asterales</taxon>
        <taxon>Asteraceae</taxon>
        <taxon>Asteroideae</taxon>
        <taxon>Heliantheae alliance</taxon>
        <taxon>Heliantheae</taxon>
        <taxon>Helianthus</taxon>
    </lineage>
</organism>
<protein>
    <submittedName>
        <fullName evidence="1">Uncharacterized protein</fullName>
    </submittedName>
</protein>
<reference evidence="1" key="1">
    <citation type="journal article" date="2017" name="Nature">
        <title>The sunflower genome provides insights into oil metabolism, flowering and Asterid evolution.</title>
        <authorList>
            <person name="Badouin H."/>
            <person name="Gouzy J."/>
            <person name="Grassa C.J."/>
            <person name="Murat F."/>
            <person name="Staton S.E."/>
            <person name="Cottret L."/>
            <person name="Lelandais-Briere C."/>
            <person name="Owens G.L."/>
            <person name="Carrere S."/>
            <person name="Mayjonade B."/>
            <person name="Legrand L."/>
            <person name="Gill N."/>
            <person name="Kane N.C."/>
            <person name="Bowers J.E."/>
            <person name="Hubner S."/>
            <person name="Bellec A."/>
            <person name="Berard A."/>
            <person name="Berges H."/>
            <person name="Blanchet N."/>
            <person name="Boniface M.C."/>
            <person name="Brunel D."/>
            <person name="Catrice O."/>
            <person name="Chaidir N."/>
            <person name="Claudel C."/>
            <person name="Donnadieu C."/>
            <person name="Faraut T."/>
            <person name="Fievet G."/>
            <person name="Helmstetter N."/>
            <person name="King M."/>
            <person name="Knapp S.J."/>
            <person name="Lai Z."/>
            <person name="Le Paslier M.C."/>
            <person name="Lippi Y."/>
            <person name="Lorenzon L."/>
            <person name="Mandel J.R."/>
            <person name="Marage G."/>
            <person name="Marchand G."/>
            <person name="Marquand E."/>
            <person name="Bret-Mestries E."/>
            <person name="Morien E."/>
            <person name="Nambeesan S."/>
            <person name="Nguyen T."/>
            <person name="Pegot-Espagnet P."/>
            <person name="Pouilly N."/>
            <person name="Raftis F."/>
            <person name="Sallet E."/>
            <person name="Schiex T."/>
            <person name="Thomas J."/>
            <person name="Vandecasteele C."/>
            <person name="Vares D."/>
            <person name="Vear F."/>
            <person name="Vautrin S."/>
            <person name="Crespi M."/>
            <person name="Mangin B."/>
            <person name="Burke J.M."/>
            <person name="Salse J."/>
            <person name="Munos S."/>
            <person name="Vincourt P."/>
            <person name="Rieseberg L.H."/>
            <person name="Langlade N.B."/>
        </authorList>
    </citation>
    <scope>NUCLEOTIDE SEQUENCE</scope>
    <source>
        <tissue evidence="1">Leaves</tissue>
    </source>
</reference>
<keyword evidence="2" id="KW-1185">Reference proteome</keyword>
<accession>A0A9K3IE43</accession>
<evidence type="ECO:0000313" key="1">
    <source>
        <dbReference type="EMBL" id="KAF5795234.1"/>
    </source>
</evidence>
<name>A0A9K3IE43_HELAN</name>
<dbReference type="EMBL" id="MNCJ02000323">
    <property type="protein sequence ID" value="KAF5795234.1"/>
    <property type="molecule type" value="Genomic_DNA"/>
</dbReference>
<gene>
    <name evidence="1" type="ORF">HanXRQr2_Chr08g0337251</name>
</gene>
<proteinExistence type="predicted"/>
<comment type="caution">
    <text evidence="1">The sequence shown here is derived from an EMBL/GenBank/DDBJ whole genome shotgun (WGS) entry which is preliminary data.</text>
</comment>
<reference evidence="1" key="2">
    <citation type="submission" date="2020-06" db="EMBL/GenBank/DDBJ databases">
        <title>Helianthus annuus Genome sequencing and assembly Release 2.</title>
        <authorList>
            <person name="Gouzy J."/>
            <person name="Langlade N."/>
            <person name="Munos S."/>
        </authorList>
    </citation>
    <scope>NUCLEOTIDE SEQUENCE</scope>
    <source>
        <tissue evidence="1">Leaves</tissue>
    </source>
</reference>
<dbReference type="Gramene" id="mRNA:HanXRQr2_Chr08g0337251">
    <property type="protein sequence ID" value="CDS:HanXRQr2_Chr08g0337251.1"/>
    <property type="gene ID" value="HanXRQr2_Chr08g0337251"/>
</dbReference>
<dbReference type="Proteomes" id="UP000215914">
    <property type="component" value="Unassembled WGS sequence"/>
</dbReference>
<dbReference type="AlphaFoldDB" id="A0A9K3IE43"/>
<sequence length="53" mass="5818">MPSLLRTHYNLCILHKSDQSSFSWAFAFSNKKLSTLKNSQGTSGANLNDKAAS</sequence>
<evidence type="ECO:0000313" key="2">
    <source>
        <dbReference type="Proteomes" id="UP000215914"/>
    </source>
</evidence>